<feature type="domain" description="Response regulatory" evidence="5">
    <location>
        <begin position="3"/>
        <end position="125"/>
    </location>
</feature>
<reference evidence="6 7" key="1">
    <citation type="submission" date="2015-10" db="EMBL/GenBank/DDBJ databases">
        <title>Corynebacteirum lowii and Corynebacterium oculi species nova, derived from human clinical disease and and emended description of Corynebacterium mastiditis.</title>
        <authorList>
            <person name="Bernard K."/>
            <person name="Pacheco A.L."/>
            <person name="Mcdougall C."/>
            <person name="Burtx T."/>
            <person name="Weibe D."/>
            <person name="Tyler S."/>
            <person name="Olson A.B."/>
            <person name="Cnockaert M."/>
            <person name="Eguchi H."/>
            <person name="Kuwahara T."/>
            <person name="Nakayama-Imaohji H."/>
            <person name="Boudewijins M."/>
            <person name="Van Hoecke F."/>
            <person name="Bernier A.-M."/>
            <person name="Vandamme P."/>
        </authorList>
    </citation>
    <scope>NUCLEOTIDE SEQUENCE [LARGE SCALE GENOMIC DNA]</scope>
    <source>
        <strain evidence="6 7">NML 130206</strain>
    </source>
</reference>
<comment type="caution">
    <text evidence="6">The sequence shown here is derived from an EMBL/GenBank/DDBJ whole genome shotgun (WGS) entry which is preliminary data.</text>
</comment>
<dbReference type="InterPro" id="IPR000792">
    <property type="entry name" value="Tscrpt_reg_LuxR_C"/>
</dbReference>
<dbReference type="STRING" id="1544413.Clow_01413"/>
<dbReference type="AlphaFoldDB" id="A0A0Q0YUP0"/>
<dbReference type="PANTHER" id="PTHR43214">
    <property type="entry name" value="TWO-COMPONENT RESPONSE REGULATOR"/>
    <property type="match status" value="1"/>
</dbReference>
<evidence type="ECO:0000313" key="6">
    <source>
        <dbReference type="EMBL" id="KQB86061.1"/>
    </source>
</evidence>
<dbReference type="Proteomes" id="UP000050488">
    <property type="component" value="Unassembled WGS sequence"/>
</dbReference>
<dbReference type="InterPro" id="IPR016032">
    <property type="entry name" value="Sig_transdc_resp-reg_C-effctor"/>
</dbReference>
<dbReference type="Pfam" id="PF00196">
    <property type="entry name" value="GerE"/>
    <property type="match status" value="1"/>
</dbReference>
<name>A0A0Q0YUP0_9CORY</name>
<dbReference type="GO" id="GO:0000160">
    <property type="term" value="P:phosphorelay signal transduction system"/>
    <property type="evidence" value="ECO:0007669"/>
    <property type="project" value="InterPro"/>
</dbReference>
<dbReference type="InterPro" id="IPR036388">
    <property type="entry name" value="WH-like_DNA-bd_sf"/>
</dbReference>
<dbReference type="PANTHER" id="PTHR43214:SF42">
    <property type="entry name" value="TRANSCRIPTIONAL REGULATORY PROTEIN DESR"/>
    <property type="match status" value="1"/>
</dbReference>
<evidence type="ECO:0000256" key="3">
    <source>
        <dbReference type="PROSITE-ProRule" id="PRU00169"/>
    </source>
</evidence>
<dbReference type="PROSITE" id="PS50110">
    <property type="entry name" value="RESPONSE_REGULATORY"/>
    <property type="match status" value="1"/>
</dbReference>
<dbReference type="SMART" id="SM00421">
    <property type="entry name" value="HTH_LUXR"/>
    <property type="match status" value="1"/>
</dbReference>
<dbReference type="RefSeq" id="WP_055178047.1">
    <property type="nucleotide sequence ID" value="NZ_JAUSQY010000001.1"/>
</dbReference>
<organism evidence="6 7">
    <name type="scientific">Corynebacterium lowii</name>
    <dbReference type="NCBI Taxonomy" id="1544413"/>
    <lineage>
        <taxon>Bacteria</taxon>
        <taxon>Bacillati</taxon>
        <taxon>Actinomycetota</taxon>
        <taxon>Actinomycetes</taxon>
        <taxon>Mycobacteriales</taxon>
        <taxon>Corynebacteriaceae</taxon>
        <taxon>Corynebacterium</taxon>
    </lineage>
</organism>
<dbReference type="InterPro" id="IPR058245">
    <property type="entry name" value="NreC/VraR/RcsB-like_REC"/>
</dbReference>
<keyword evidence="1 3" id="KW-0597">Phosphoprotein</keyword>
<feature type="modified residue" description="4-aspartylphosphate" evidence="3">
    <location>
        <position position="60"/>
    </location>
</feature>
<protein>
    <submittedName>
        <fullName evidence="6">Transcriptional regulatory protein UhpA</fullName>
    </submittedName>
</protein>
<dbReference type="Gene3D" id="3.40.50.2300">
    <property type="match status" value="1"/>
</dbReference>
<evidence type="ECO:0000259" key="4">
    <source>
        <dbReference type="PROSITE" id="PS50043"/>
    </source>
</evidence>
<dbReference type="GO" id="GO:0006355">
    <property type="term" value="P:regulation of DNA-templated transcription"/>
    <property type="evidence" value="ECO:0007669"/>
    <property type="project" value="InterPro"/>
</dbReference>
<dbReference type="GO" id="GO:0003677">
    <property type="term" value="F:DNA binding"/>
    <property type="evidence" value="ECO:0007669"/>
    <property type="project" value="UniProtKB-KW"/>
</dbReference>
<dbReference type="PATRIC" id="fig|1544413.3.peg.1417"/>
<dbReference type="PROSITE" id="PS50043">
    <property type="entry name" value="HTH_LUXR_2"/>
    <property type="match status" value="1"/>
</dbReference>
<evidence type="ECO:0000256" key="2">
    <source>
        <dbReference type="ARBA" id="ARBA00023125"/>
    </source>
</evidence>
<dbReference type="SUPFAM" id="SSF52172">
    <property type="entry name" value="CheY-like"/>
    <property type="match status" value="1"/>
</dbReference>
<proteinExistence type="predicted"/>
<feature type="domain" description="HTH luxR-type" evidence="4">
    <location>
        <begin position="140"/>
        <end position="205"/>
    </location>
</feature>
<dbReference type="Pfam" id="PF00072">
    <property type="entry name" value="Response_reg"/>
    <property type="match status" value="1"/>
</dbReference>
<dbReference type="InterPro" id="IPR039420">
    <property type="entry name" value="WalR-like"/>
</dbReference>
<dbReference type="CDD" id="cd17535">
    <property type="entry name" value="REC_NarL-like"/>
    <property type="match status" value="1"/>
</dbReference>
<sequence length="207" mass="22442">MIRLAIADDELLIASSLGTLLGLEEDIEVIFTAGSGEEIHQWWNKQHTLGNPLPEVCVLDLHMKGMNGLDTATVLRKLTPHTAILIITRHARPQGLRSALEKGMQGFLPKTATAAQFAEAVRTLHSGGRYIDPELAAHTISAGQSPLTPREAEVIEAAGKGGSAEDIATMVHLAPGTTRNYLSSAMRKLGAQNRFEAYMLARERGWI</sequence>
<evidence type="ECO:0000313" key="7">
    <source>
        <dbReference type="Proteomes" id="UP000050488"/>
    </source>
</evidence>
<keyword evidence="2" id="KW-0238">DNA-binding</keyword>
<dbReference type="Gene3D" id="1.10.10.10">
    <property type="entry name" value="Winged helix-like DNA-binding domain superfamily/Winged helix DNA-binding domain"/>
    <property type="match status" value="1"/>
</dbReference>
<keyword evidence="7" id="KW-1185">Reference proteome</keyword>
<dbReference type="InterPro" id="IPR001789">
    <property type="entry name" value="Sig_transdc_resp-reg_receiver"/>
</dbReference>
<dbReference type="PRINTS" id="PR00038">
    <property type="entry name" value="HTHLUXR"/>
</dbReference>
<accession>A0A0Q0YUP0</accession>
<dbReference type="CDD" id="cd06170">
    <property type="entry name" value="LuxR_C_like"/>
    <property type="match status" value="1"/>
</dbReference>
<evidence type="ECO:0000256" key="1">
    <source>
        <dbReference type="ARBA" id="ARBA00022553"/>
    </source>
</evidence>
<dbReference type="EMBL" id="LKEV01000004">
    <property type="protein sequence ID" value="KQB86061.1"/>
    <property type="molecule type" value="Genomic_DNA"/>
</dbReference>
<gene>
    <name evidence="6" type="primary">uhpA</name>
    <name evidence="6" type="ORF">Clow_01413</name>
</gene>
<evidence type="ECO:0000259" key="5">
    <source>
        <dbReference type="PROSITE" id="PS50110"/>
    </source>
</evidence>
<dbReference type="OrthoDB" id="9808843at2"/>
<dbReference type="SUPFAM" id="SSF46894">
    <property type="entry name" value="C-terminal effector domain of the bipartite response regulators"/>
    <property type="match status" value="1"/>
</dbReference>
<dbReference type="InterPro" id="IPR011006">
    <property type="entry name" value="CheY-like_superfamily"/>
</dbReference>
<dbReference type="SMART" id="SM00448">
    <property type="entry name" value="REC"/>
    <property type="match status" value="1"/>
</dbReference>